<evidence type="ECO:0000256" key="4">
    <source>
        <dbReference type="ARBA" id="ARBA00022989"/>
    </source>
</evidence>
<keyword evidence="6" id="KW-0325">Glycoprotein</keyword>
<accession>A0A4Q9L560</accession>
<dbReference type="InterPro" id="IPR046956">
    <property type="entry name" value="RLP23-like"/>
</dbReference>
<dbReference type="VEuPathDB" id="MicrosporidiaDB:CWI39_0549p0010"/>
<dbReference type="AlphaFoldDB" id="A0A4Q9L560"/>
<comment type="subcellular location">
    <subcellularLocation>
        <location evidence="1">Membrane</location>
    </subcellularLocation>
</comment>
<evidence type="ECO:0000313" key="7">
    <source>
        <dbReference type="EMBL" id="TBU02709.1"/>
    </source>
</evidence>
<gene>
    <name evidence="7" type="ORF">CWI36_1059p0020</name>
</gene>
<evidence type="ECO:0000256" key="5">
    <source>
        <dbReference type="ARBA" id="ARBA00023136"/>
    </source>
</evidence>
<reference evidence="7 8" key="1">
    <citation type="submission" date="2017-12" db="EMBL/GenBank/DDBJ databases">
        <authorList>
            <person name="Pombert J.-F."/>
            <person name="Haag K.L."/>
            <person name="Ebert D."/>
        </authorList>
    </citation>
    <scope>NUCLEOTIDE SEQUENCE [LARGE SCALE GENOMIC DNA]</scope>
    <source>
        <strain evidence="7">BE-OM-2</strain>
    </source>
</reference>
<comment type="caution">
    <text evidence="7">The sequence shown here is derived from an EMBL/GenBank/DDBJ whole genome shotgun (WGS) entry which is preliminary data.</text>
</comment>
<evidence type="ECO:0008006" key="9">
    <source>
        <dbReference type="Google" id="ProtNLM"/>
    </source>
</evidence>
<dbReference type="Proteomes" id="UP000291404">
    <property type="component" value="Unassembled WGS sequence"/>
</dbReference>
<keyword evidence="5" id="KW-0472">Membrane</keyword>
<organism evidence="7 8">
    <name type="scientific">Hamiltosporidium magnivora</name>
    <dbReference type="NCBI Taxonomy" id="148818"/>
    <lineage>
        <taxon>Eukaryota</taxon>
        <taxon>Fungi</taxon>
        <taxon>Fungi incertae sedis</taxon>
        <taxon>Microsporidia</taxon>
        <taxon>Dubosqiidae</taxon>
        <taxon>Hamiltosporidium</taxon>
    </lineage>
</organism>
<dbReference type="EMBL" id="PITI01001059">
    <property type="protein sequence ID" value="TBU02709.1"/>
    <property type="molecule type" value="Genomic_DNA"/>
</dbReference>
<name>A0A4Q9L560_9MICR</name>
<keyword evidence="3" id="KW-0732">Signal</keyword>
<evidence type="ECO:0000256" key="3">
    <source>
        <dbReference type="ARBA" id="ARBA00022729"/>
    </source>
</evidence>
<evidence type="ECO:0000256" key="2">
    <source>
        <dbReference type="ARBA" id="ARBA00022692"/>
    </source>
</evidence>
<evidence type="ECO:0000313" key="8">
    <source>
        <dbReference type="Proteomes" id="UP000291404"/>
    </source>
</evidence>
<evidence type="ECO:0000256" key="1">
    <source>
        <dbReference type="ARBA" id="ARBA00004370"/>
    </source>
</evidence>
<protein>
    <recommendedName>
        <fullName evidence="9">Leucine-rich repeat-containing protein</fullName>
    </recommendedName>
</protein>
<dbReference type="PANTHER" id="PTHR48063:SF112">
    <property type="entry name" value="RECEPTOR LIKE PROTEIN 30-LIKE"/>
    <property type="match status" value="1"/>
</dbReference>
<keyword evidence="4" id="KW-1133">Transmembrane helix</keyword>
<proteinExistence type="predicted"/>
<dbReference type="SUPFAM" id="SSF52047">
    <property type="entry name" value="RNI-like"/>
    <property type="match status" value="2"/>
</dbReference>
<dbReference type="GO" id="GO:0016020">
    <property type="term" value="C:membrane"/>
    <property type="evidence" value="ECO:0007669"/>
    <property type="project" value="UniProtKB-SubCell"/>
</dbReference>
<dbReference type="InterPro" id="IPR032675">
    <property type="entry name" value="LRR_dom_sf"/>
</dbReference>
<evidence type="ECO:0000256" key="6">
    <source>
        <dbReference type="ARBA" id="ARBA00023180"/>
    </source>
</evidence>
<sequence length="871" mass="101833">MNYKNWLVLPDTSSNTKKTNKMNIKYFTSINFSKIIRKVSFLPFIILLFNIGNCIRITISFTNEKHSKELPSLQPSSIYPKRRKHNPEISVNRKGQTLSNYKNKYMEQIKNNKYLNTPPSNNLKKSIDNIKEGKGIIIKNSSGDGNHASLSTSQFIPWSEIIADDSNLTNSEDNTEVSSEKHIDSITFDYSSDFIIRSKYLDCLNETNIEELHLNIKDITECKIDGVLCEMLLFILPSGLDFGFPNLNNENFLEFIWFLNDISCYSKYDALETFYKNLLPFLYSYVTYINRNMPEESREIFSIHKKQLFPFLAVLYDTIDLSFDENTNELTLQKKKENRKTILFIQNISHMFKLRTDPETLNIVQQDDYATQRNILTLIFNSYEIYRIKISVDDKYWAEGTNPVIESNASEKCLTISEIKNGFSSIFFNMNLNQKRSIKSVELERIVLTIKDMEFLNDLKVLETLVIVHCNLDCCIDFLWLLPSSFPKLKILGIIGYTLKNNFFENINLMNIRILNLSKCDYNDNPNNLIVKKNKYLNSLKMNSACLNQKVFKSMICSDLLIDLSLRAVDFTEIKVDKDCFDRKKTFQFLDLSECKFNDEFLDYFLTDLKAKKLNLEYFPDFQHLIKILDQESLHLSTEFLSLSGNSLYVDLYISVSRFKVLKRLKLSHMNYMICNDFHPKFAFKHQLNAIDLSKNRLNKDSMIFLHQFNNLKELNLSNCNLETGYMEILFTEHLSNSLVELNISGNSFVSSDFFKIVYLKNLIRLTVSFDNQVFLNLEDKYDIWKFKKLRTLILVQTNIEDLLYKSVMTIKDIKIIEFQNCKFEDDVLSKNNNLNPISVENIILINTKISNDDINVLRKFKINGINVSIK</sequence>
<dbReference type="Gene3D" id="3.80.10.10">
    <property type="entry name" value="Ribonuclease Inhibitor"/>
    <property type="match status" value="1"/>
</dbReference>
<dbReference type="PANTHER" id="PTHR48063">
    <property type="entry name" value="LRR RECEPTOR-LIKE KINASE"/>
    <property type="match status" value="1"/>
</dbReference>
<keyword evidence="2" id="KW-0812">Transmembrane</keyword>
<dbReference type="VEuPathDB" id="MicrosporidiaDB:CWI36_1059p0020"/>
<keyword evidence="8" id="KW-1185">Reference proteome</keyword>